<protein>
    <submittedName>
        <fullName evidence="1">Uncharacterized protein</fullName>
    </submittedName>
</protein>
<organism evidence="1">
    <name type="scientific">viral metagenome</name>
    <dbReference type="NCBI Taxonomy" id="1070528"/>
    <lineage>
        <taxon>unclassified sequences</taxon>
        <taxon>metagenomes</taxon>
        <taxon>organismal metagenomes</taxon>
    </lineage>
</organism>
<proteinExistence type="predicted"/>
<name>A0A6C0BXB4_9ZZZZ</name>
<accession>A0A6C0BXB4</accession>
<evidence type="ECO:0000313" key="1">
    <source>
        <dbReference type="EMBL" id="QHS96722.1"/>
    </source>
</evidence>
<reference evidence="1" key="1">
    <citation type="journal article" date="2020" name="Nature">
        <title>Giant virus diversity and host interactions through global metagenomics.</title>
        <authorList>
            <person name="Schulz F."/>
            <person name="Roux S."/>
            <person name="Paez-Espino D."/>
            <person name="Jungbluth S."/>
            <person name="Walsh D.A."/>
            <person name="Denef V.J."/>
            <person name="McMahon K.D."/>
            <person name="Konstantinidis K.T."/>
            <person name="Eloe-Fadrosh E.A."/>
            <person name="Kyrpides N.C."/>
            <person name="Woyke T."/>
        </authorList>
    </citation>
    <scope>NUCLEOTIDE SEQUENCE</scope>
    <source>
        <strain evidence="1">GVMAG-M-3300020166-5</strain>
    </source>
</reference>
<sequence>MYAECKPQKQLKQCVREKIDKIGICSSIKQFYPEEWDGFMYLFKRHSDYPEKFNGLTDIKIRYNPVYKTQLETIIVKNNGDEDDVSVLNNCITGKPKDNLTIAMRNSIYPQIKEFKNNSIMECVLCCNTKNIHIDHYEPQFIDLKTKFLSIWKGPIPNIFEANDSHSKIFNNIDNEFEKSWIEFHRTNAILRVLCKKCNLSRKKSRRFKCSKV</sequence>
<dbReference type="AlphaFoldDB" id="A0A6C0BXB4"/>
<dbReference type="EMBL" id="MN739278">
    <property type="protein sequence ID" value="QHS96722.1"/>
    <property type="molecule type" value="Genomic_DNA"/>
</dbReference>